<accession>A0A1M6BW02</accession>
<dbReference type="GO" id="GO:0005737">
    <property type="term" value="C:cytoplasm"/>
    <property type="evidence" value="ECO:0007669"/>
    <property type="project" value="UniProtKB-SubCell"/>
</dbReference>
<comment type="similarity">
    <text evidence="1 7">Belongs to the endoribonuclease YbeY family.</text>
</comment>
<dbReference type="Gene3D" id="3.40.390.30">
    <property type="entry name" value="Metalloproteases ('zincins'), catalytic domain"/>
    <property type="match status" value="1"/>
</dbReference>
<dbReference type="SUPFAM" id="SSF55486">
    <property type="entry name" value="Metalloproteases ('zincins'), catalytic domain"/>
    <property type="match status" value="1"/>
</dbReference>
<dbReference type="EMBL" id="FQYV01000003">
    <property type="protein sequence ID" value="SHI52851.1"/>
    <property type="molecule type" value="Genomic_DNA"/>
</dbReference>
<gene>
    <name evidence="7" type="primary">ybeY</name>
    <name evidence="8" type="ORF">SAMN04487908_10368</name>
</gene>
<dbReference type="InterPro" id="IPR023091">
    <property type="entry name" value="MetalPrtase_cat_dom_sf_prd"/>
</dbReference>
<keyword evidence="6 7" id="KW-0862">Zinc</keyword>
<dbReference type="EC" id="3.1.-.-" evidence="7"/>
<feature type="binding site" evidence="7">
    <location>
        <position position="109"/>
    </location>
    <ligand>
        <name>Zn(2+)</name>
        <dbReference type="ChEBI" id="CHEBI:29105"/>
        <note>catalytic</note>
    </ligand>
</feature>
<dbReference type="GO" id="GO:0006364">
    <property type="term" value="P:rRNA processing"/>
    <property type="evidence" value="ECO:0007669"/>
    <property type="project" value="UniProtKB-UniRule"/>
</dbReference>
<comment type="subcellular location">
    <subcellularLocation>
        <location evidence="7">Cytoplasm</location>
    </subcellularLocation>
</comment>
<evidence type="ECO:0000256" key="1">
    <source>
        <dbReference type="ARBA" id="ARBA00010875"/>
    </source>
</evidence>
<dbReference type="HAMAP" id="MF_00009">
    <property type="entry name" value="Endoribonucl_YbeY"/>
    <property type="match status" value="1"/>
</dbReference>
<dbReference type="PANTHER" id="PTHR46986:SF1">
    <property type="entry name" value="ENDORIBONUCLEASE YBEY, CHLOROPLASTIC"/>
    <property type="match status" value="1"/>
</dbReference>
<dbReference type="NCBIfam" id="TIGR00043">
    <property type="entry name" value="rRNA maturation RNase YbeY"/>
    <property type="match status" value="1"/>
</dbReference>
<dbReference type="OrthoDB" id="9811984at2"/>
<evidence type="ECO:0000313" key="8">
    <source>
        <dbReference type="EMBL" id="SHI52851.1"/>
    </source>
</evidence>
<keyword evidence="4 7" id="KW-0255">Endonuclease</keyword>
<dbReference type="GO" id="GO:0008270">
    <property type="term" value="F:zinc ion binding"/>
    <property type="evidence" value="ECO:0007669"/>
    <property type="project" value="UniProtKB-UniRule"/>
</dbReference>
<dbReference type="RefSeq" id="WP_073214769.1">
    <property type="nucleotide sequence ID" value="NZ_FNNS01000003.1"/>
</dbReference>
<name>A0A1M6BW02_9FLAO</name>
<dbReference type="STRING" id="797419.SAMN05216556_10368"/>
<reference evidence="9" key="1">
    <citation type="submission" date="2016-11" db="EMBL/GenBank/DDBJ databases">
        <authorList>
            <person name="Varghese N."/>
            <person name="Submissions S."/>
        </authorList>
    </citation>
    <scope>NUCLEOTIDE SEQUENCE [LARGE SCALE GENOMIC DNA]</scope>
    <source>
        <strain evidence="9">DSM 26349</strain>
    </source>
</reference>
<comment type="function">
    <text evidence="7">Single strand-specific metallo-endoribonuclease involved in late-stage 70S ribosome quality control and in maturation of the 3' terminus of the 16S rRNA.</text>
</comment>
<keyword evidence="2 7" id="KW-0540">Nuclease</keyword>
<evidence type="ECO:0000256" key="3">
    <source>
        <dbReference type="ARBA" id="ARBA00022723"/>
    </source>
</evidence>
<dbReference type="GO" id="GO:0004521">
    <property type="term" value="F:RNA endonuclease activity"/>
    <property type="evidence" value="ECO:0007669"/>
    <property type="project" value="UniProtKB-UniRule"/>
</dbReference>
<evidence type="ECO:0000256" key="4">
    <source>
        <dbReference type="ARBA" id="ARBA00022759"/>
    </source>
</evidence>
<dbReference type="AlphaFoldDB" id="A0A1M6BW02"/>
<keyword evidence="9" id="KW-1185">Reference proteome</keyword>
<organism evidence="8 9">
    <name type="scientific">Aequorivita viscosa</name>
    <dbReference type="NCBI Taxonomy" id="797419"/>
    <lineage>
        <taxon>Bacteria</taxon>
        <taxon>Pseudomonadati</taxon>
        <taxon>Bacteroidota</taxon>
        <taxon>Flavobacteriia</taxon>
        <taxon>Flavobacteriales</taxon>
        <taxon>Flavobacteriaceae</taxon>
        <taxon>Aequorivita</taxon>
    </lineage>
</organism>
<protein>
    <recommendedName>
        <fullName evidence="7">Endoribonuclease YbeY</fullName>
        <ecNumber evidence="7">3.1.-.-</ecNumber>
    </recommendedName>
</protein>
<dbReference type="InterPro" id="IPR002036">
    <property type="entry name" value="YbeY"/>
</dbReference>
<evidence type="ECO:0000313" key="9">
    <source>
        <dbReference type="Proteomes" id="UP000184172"/>
    </source>
</evidence>
<dbReference type="PANTHER" id="PTHR46986">
    <property type="entry name" value="ENDORIBONUCLEASE YBEY, CHLOROPLASTIC"/>
    <property type="match status" value="1"/>
</dbReference>
<dbReference type="Proteomes" id="UP000184172">
    <property type="component" value="Unassembled WGS sequence"/>
</dbReference>
<keyword evidence="7" id="KW-0690">Ribosome biogenesis</keyword>
<dbReference type="Pfam" id="PF02130">
    <property type="entry name" value="YbeY"/>
    <property type="match status" value="1"/>
</dbReference>
<keyword evidence="7" id="KW-0698">rRNA processing</keyword>
<feature type="binding site" evidence="7">
    <location>
        <position position="115"/>
    </location>
    <ligand>
        <name>Zn(2+)</name>
        <dbReference type="ChEBI" id="CHEBI:29105"/>
        <note>catalytic</note>
    </ligand>
</feature>
<evidence type="ECO:0000256" key="7">
    <source>
        <dbReference type="HAMAP-Rule" id="MF_00009"/>
    </source>
</evidence>
<evidence type="ECO:0000256" key="6">
    <source>
        <dbReference type="ARBA" id="ARBA00022833"/>
    </source>
</evidence>
<feature type="binding site" evidence="7">
    <location>
        <position position="105"/>
    </location>
    <ligand>
        <name>Zn(2+)</name>
        <dbReference type="ChEBI" id="CHEBI:29105"/>
        <note>catalytic</note>
    </ligand>
</feature>
<dbReference type="GO" id="GO:0004222">
    <property type="term" value="F:metalloendopeptidase activity"/>
    <property type="evidence" value="ECO:0007669"/>
    <property type="project" value="InterPro"/>
</dbReference>
<evidence type="ECO:0000256" key="5">
    <source>
        <dbReference type="ARBA" id="ARBA00022801"/>
    </source>
</evidence>
<sequence>MIDFSFDTEFELQEQDRLKDWIANTINSEGLELGEISYVFCDDDYLHKLNVEFLGHDTLTDIISFDYGMGRQVNGEIFISVERVAENAITYNVPFEKELHRVIIHGILHYCGYKDKTSDEENNMRFLEDKAMSKLGFDYS</sequence>
<keyword evidence="5 7" id="KW-0378">Hydrolase</keyword>
<comment type="cofactor">
    <cofactor evidence="7">
        <name>Zn(2+)</name>
        <dbReference type="ChEBI" id="CHEBI:29105"/>
    </cofactor>
    <text evidence="7">Binds 1 zinc ion.</text>
</comment>
<keyword evidence="3 7" id="KW-0479">Metal-binding</keyword>
<evidence type="ECO:0000256" key="2">
    <source>
        <dbReference type="ARBA" id="ARBA00022722"/>
    </source>
</evidence>
<keyword evidence="7" id="KW-0963">Cytoplasm</keyword>
<proteinExistence type="inferred from homology"/>